<protein>
    <submittedName>
        <fullName evidence="1">Uncharacterized protein</fullName>
    </submittedName>
</protein>
<comment type="caution">
    <text evidence="1">The sequence shown here is derived from an EMBL/GenBank/DDBJ whole genome shotgun (WGS) entry which is preliminary data.</text>
</comment>
<dbReference type="Proteomes" id="UP000627292">
    <property type="component" value="Unassembled WGS sequence"/>
</dbReference>
<reference evidence="1" key="1">
    <citation type="journal article" date="2014" name="Int. J. Syst. Evol. Microbiol.">
        <title>Complete genome sequence of Corynebacterium casei LMG S-19264T (=DSM 44701T), isolated from a smear-ripened cheese.</title>
        <authorList>
            <consortium name="US DOE Joint Genome Institute (JGI-PGF)"/>
            <person name="Walter F."/>
            <person name="Albersmeier A."/>
            <person name="Kalinowski J."/>
            <person name="Ruckert C."/>
        </authorList>
    </citation>
    <scope>NUCLEOTIDE SEQUENCE</scope>
    <source>
        <strain evidence="1">CGMCC 1.15290</strain>
    </source>
</reference>
<dbReference type="EMBL" id="BMIB01000002">
    <property type="protein sequence ID" value="GGH66724.1"/>
    <property type="molecule type" value="Genomic_DNA"/>
</dbReference>
<evidence type="ECO:0000313" key="1">
    <source>
        <dbReference type="EMBL" id="GGH66724.1"/>
    </source>
</evidence>
<keyword evidence="2" id="KW-1185">Reference proteome</keyword>
<accession>A0A917IXA5</accession>
<name>A0A917IXA5_9BACT</name>
<sequence length="73" mass="8145">MVIGEEKYCEKCGSWANTLVTGTQKQVHSSAYKILFMSNFLRAKAEKQQSAVLRNNVQAGLYTSLSMQAGDRK</sequence>
<reference evidence="1" key="2">
    <citation type="submission" date="2020-09" db="EMBL/GenBank/DDBJ databases">
        <authorList>
            <person name="Sun Q."/>
            <person name="Zhou Y."/>
        </authorList>
    </citation>
    <scope>NUCLEOTIDE SEQUENCE</scope>
    <source>
        <strain evidence="1">CGMCC 1.15290</strain>
    </source>
</reference>
<dbReference type="AlphaFoldDB" id="A0A917IXA5"/>
<evidence type="ECO:0000313" key="2">
    <source>
        <dbReference type="Proteomes" id="UP000627292"/>
    </source>
</evidence>
<gene>
    <name evidence="1" type="ORF">GCM10011379_21200</name>
</gene>
<proteinExistence type="predicted"/>
<organism evidence="1 2">
    <name type="scientific">Filimonas zeae</name>
    <dbReference type="NCBI Taxonomy" id="1737353"/>
    <lineage>
        <taxon>Bacteria</taxon>
        <taxon>Pseudomonadati</taxon>
        <taxon>Bacteroidota</taxon>
        <taxon>Chitinophagia</taxon>
        <taxon>Chitinophagales</taxon>
        <taxon>Chitinophagaceae</taxon>
        <taxon>Filimonas</taxon>
    </lineage>
</organism>